<reference evidence="14" key="1">
    <citation type="submission" date="2016-02" db="EMBL/GenBank/DDBJ databases">
        <authorList>
            <person name="Sanders J.G."/>
            <person name="Lin J.Y."/>
            <person name="Wertz J.T."/>
            <person name="Russell J.A."/>
            <person name="Moreau C.S."/>
            <person name="Powell S."/>
        </authorList>
    </citation>
    <scope>NUCLEOTIDE SEQUENCE [LARGE SCALE GENOMIC DNA]</scope>
    <source>
        <strain evidence="14">CAG34</strain>
    </source>
</reference>
<protein>
    <recommendedName>
        <fullName evidence="9">Glycerol kinase</fullName>
        <ecNumber evidence="9">2.7.1.30</ecNumber>
    </recommendedName>
    <alternativeName>
        <fullName evidence="9">ATP:glycerol 3-phosphotransferase</fullName>
    </alternativeName>
    <alternativeName>
        <fullName evidence="9">Glycerokinase</fullName>
        <shortName evidence="9">GK</shortName>
    </alternativeName>
</protein>
<dbReference type="NCBIfam" id="TIGR01311">
    <property type="entry name" value="glycerol_kin"/>
    <property type="match status" value="1"/>
</dbReference>
<dbReference type="EC" id="2.7.1.30" evidence="9"/>
<evidence type="ECO:0000256" key="8">
    <source>
        <dbReference type="ARBA" id="ARBA00052101"/>
    </source>
</evidence>
<feature type="binding site" evidence="9">
    <location>
        <position position="17"/>
    </location>
    <ligand>
        <name>ADP</name>
        <dbReference type="ChEBI" id="CHEBI:456216"/>
    </ligand>
</feature>
<evidence type="ECO:0000256" key="9">
    <source>
        <dbReference type="HAMAP-Rule" id="MF_00186"/>
    </source>
</evidence>
<accession>A0A139SUH2</accession>
<feature type="binding site" evidence="9">
    <location>
        <position position="14"/>
    </location>
    <ligand>
        <name>ATP</name>
        <dbReference type="ChEBI" id="CHEBI:30616"/>
    </ligand>
</feature>
<name>A0A139SUH2_9BACT</name>
<feature type="binding site" evidence="9">
    <location>
        <position position="13"/>
    </location>
    <ligand>
        <name>sn-glycerol 3-phosphate</name>
        <dbReference type="ChEBI" id="CHEBI:57597"/>
    </ligand>
</feature>
<comment type="similarity">
    <text evidence="2 9 10">Belongs to the FGGY kinase family.</text>
</comment>
<feature type="binding site" evidence="9">
    <location>
        <position position="315"/>
    </location>
    <ligand>
        <name>ATP</name>
        <dbReference type="ChEBI" id="CHEBI:30616"/>
    </ligand>
</feature>
<evidence type="ECO:0000259" key="11">
    <source>
        <dbReference type="Pfam" id="PF00370"/>
    </source>
</evidence>
<dbReference type="RefSeq" id="WP_068628168.1">
    <property type="nucleotide sequence ID" value="NZ_LSZQ01000003.1"/>
</dbReference>
<feature type="binding site" evidence="9">
    <location>
        <position position="13"/>
    </location>
    <ligand>
        <name>ATP</name>
        <dbReference type="ChEBI" id="CHEBI:30616"/>
    </ligand>
</feature>
<dbReference type="OrthoDB" id="9805576at2"/>
<evidence type="ECO:0000313" key="13">
    <source>
        <dbReference type="EMBL" id="KXU38207.1"/>
    </source>
</evidence>
<evidence type="ECO:0000256" key="3">
    <source>
        <dbReference type="ARBA" id="ARBA00022679"/>
    </source>
</evidence>
<dbReference type="UniPathway" id="UPA00618">
    <property type="reaction ID" value="UER00672"/>
</dbReference>
<feature type="binding site" evidence="9">
    <location>
        <position position="108"/>
    </location>
    <ligand>
        <name>glycerol</name>
        <dbReference type="ChEBI" id="CHEBI:17754"/>
    </ligand>
</feature>
<comment type="activity regulation">
    <text evidence="9">Inhibited by fructose 1,6-bisphosphate (FBP).</text>
</comment>
<evidence type="ECO:0000256" key="1">
    <source>
        <dbReference type="ARBA" id="ARBA00005190"/>
    </source>
</evidence>
<feature type="binding site" evidence="9">
    <location>
        <position position="293"/>
    </location>
    <ligand>
        <name>sn-glycerol 3-phosphate</name>
        <dbReference type="ChEBI" id="CHEBI:57597"/>
    </ligand>
</feature>
<feature type="binding site" evidence="9">
    <location>
        <position position="315"/>
    </location>
    <ligand>
        <name>ADP</name>
        <dbReference type="ChEBI" id="CHEBI:456216"/>
    </ligand>
</feature>
<dbReference type="InterPro" id="IPR018483">
    <property type="entry name" value="Carb_kinase_FGGY_CS"/>
</dbReference>
<comment type="catalytic activity">
    <reaction evidence="8 9">
        <text>glycerol + ATP = sn-glycerol 3-phosphate + ADP + H(+)</text>
        <dbReference type="Rhea" id="RHEA:21644"/>
        <dbReference type="ChEBI" id="CHEBI:15378"/>
        <dbReference type="ChEBI" id="CHEBI:17754"/>
        <dbReference type="ChEBI" id="CHEBI:30616"/>
        <dbReference type="ChEBI" id="CHEBI:57597"/>
        <dbReference type="ChEBI" id="CHEBI:456216"/>
        <dbReference type="EC" id="2.7.1.30"/>
    </reaction>
</comment>
<feature type="binding site" evidence="9">
    <location>
        <position position="294"/>
    </location>
    <ligand>
        <name>glycerol</name>
        <dbReference type="ChEBI" id="CHEBI:17754"/>
    </ligand>
</feature>
<comment type="pathway">
    <text evidence="1 9">Polyol metabolism; glycerol degradation via glycerol kinase pathway; sn-glycerol 3-phosphate from glycerol: step 1/1.</text>
</comment>
<dbReference type="PROSITE" id="PS00445">
    <property type="entry name" value="FGGY_KINASES_2"/>
    <property type="match status" value="1"/>
</dbReference>
<dbReference type="Pfam" id="PF02782">
    <property type="entry name" value="FGGY_C"/>
    <property type="match status" value="1"/>
</dbReference>
<keyword evidence="14" id="KW-1185">Reference proteome</keyword>
<feature type="binding site" evidence="9">
    <location>
        <position position="108"/>
    </location>
    <ligand>
        <name>sn-glycerol 3-phosphate</name>
        <dbReference type="ChEBI" id="CHEBI:57597"/>
    </ligand>
</feature>
<dbReference type="InterPro" id="IPR018485">
    <property type="entry name" value="FGGY_C"/>
</dbReference>
<keyword evidence="6 9" id="KW-0319">Glycerol metabolism</keyword>
<dbReference type="FunFam" id="3.30.420.40:FF:000008">
    <property type="entry name" value="Glycerol kinase"/>
    <property type="match status" value="1"/>
</dbReference>
<feature type="binding site" evidence="9">
    <location>
        <position position="293"/>
    </location>
    <ligand>
        <name>glycerol</name>
        <dbReference type="ChEBI" id="CHEBI:17754"/>
    </ligand>
</feature>
<dbReference type="GO" id="GO:0005829">
    <property type="term" value="C:cytosol"/>
    <property type="evidence" value="ECO:0007669"/>
    <property type="project" value="TreeGrafter"/>
</dbReference>
<dbReference type="Gene3D" id="3.30.420.40">
    <property type="match status" value="2"/>
</dbReference>
<feature type="binding site" evidence="9">
    <location>
        <position position="13"/>
    </location>
    <ligand>
        <name>ADP</name>
        <dbReference type="ChEBI" id="CHEBI:456216"/>
    </ligand>
</feature>
<comment type="function">
    <text evidence="9">Key enzyme in the regulation of glycerol uptake and metabolism. Catalyzes the phosphorylation of glycerol to yield sn-glycerol 3-phosphate.</text>
</comment>
<dbReference type="NCBIfam" id="NF000756">
    <property type="entry name" value="PRK00047.1"/>
    <property type="match status" value="1"/>
</dbReference>
<dbReference type="HAMAP" id="MF_00186">
    <property type="entry name" value="Glycerol_kin"/>
    <property type="match status" value="1"/>
</dbReference>
<dbReference type="InterPro" id="IPR018484">
    <property type="entry name" value="FGGY_N"/>
</dbReference>
<evidence type="ECO:0000256" key="2">
    <source>
        <dbReference type="ARBA" id="ARBA00009156"/>
    </source>
</evidence>
<dbReference type="AlphaFoldDB" id="A0A139SUH2"/>
<dbReference type="PANTHER" id="PTHR10196:SF69">
    <property type="entry name" value="GLYCEROL KINASE"/>
    <property type="match status" value="1"/>
</dbReference>
<feature type="binding site" evidence="9">
    <location>
        <position position="459"/>
    </location>
    <ligand>
        <name>ADP</name>
        <dbReference type="ChEBI" id="CHEBI:456216"/>
    </ligand>
</feature>
<keyword evidence="3 9" id="KW-0808">Transferase</keyword>
<keyword evidence="5 9" id="KW-0418">Kinase</keyword>
<dbReference type="GO" id="GO:0004370">
    <property type="term" value="F:glycerol kinase activity"/>
    <property type="evidence" value="ECO:0007669"/>
    <property type="project" value="UniProtKB-UniRule"/>
</dbReference>
<evidence type="ECO:0000256" key="10">
    <source>
        <dbReference type="RuleBase" id="RU003733"/>
    </source>
</evidence>
<dbReference type="GO" id="GO:0006072">
    <property type="term" value="P:glycerol-3-phosphate metabolic process"/>
    <property type="evidence" value="ECO:0007669"/>
    <property type="project" value="InterPro"/>
</dbReference>
<evidence type="ECO:0000259" key="12">
    <source>
        <dbReference type="Pfam" id="PF02782"/>
    </source>
</evidence>
<dbReference type="InterPro" id="IPR000577">
    <property type="entry name" value="Carb_kinase_FGGY"/>
</dbReference>
<keyword evidence="4 9" id="KW-0547">Nucleotide-binding</keyword>
<feature type="binding site" evidence="9">
    <location>
        <position position="358"/>
    </location>
    <ligand>
        <name>ADP</name>
        <dbReference type="ChEBI" id="CHEBI:456216"/>
    </ligand>
</feature>
<comment type="caution">
    <text evidence="13">The sequence shown here is derived from an EMBL/GenBank/DDBJ whole genome shotgun (WGS) entry which is preliminary data.</text>
</comment>
<dbReference type="PANTHER" id="PTHR10196">
    <property type="entry name" value="SUGAR KINASE"/>
    <property type="match status" value="1"/>
</dbReference>
<evidence type="ECO:0000313" key="14">
    <source>
        <dbReference type="Proteomes" id="UP000070058"/>
    </source>
</evidence>
<evidence type="ECO:0000256" key="4">
    <source>
        <dbReference type="ARBA" id="ARBA00022741"/>
    </source>
</evidence>
<dbReference type="CDD" id="cd07786">
    <property type="entry name" value="FGGY_EcGK_like"/>
    <property type="match status" value="1"/>
</dbReference>
<feature type="binding site" evidence="9">
    <location>
        <position position="160"/>
    </location>
    <ligand>
        <name>glycerol</name>
        <dbReference type="ChEBI" id="CHEBI:17754"/>
    </ligand>
</feature>
<dbReference type="FunFam" id="3.30.420.40:FF:000007">
    <property type="entry name" value="Glycerol kinase"/>
    <property type="match status" value="1"/>
</dbReference>
<dbReference type="InterPro" id="IPR043129">
    <property type="entry name" value="ATPase_NBD"/>
</dbReference>
<dbReference type="EMBL" id="LSZQ01000003">
    <property type="protein sequence ID" value="KXU38207.1"/>
    <property type="molecule type" value="Genomic_DNA"/>
</dbReference>
<feature type="binding site" evidence="9">
    <location>
        <position position="109"/>
    </location>
    <ligand>
        <name>glycerol</name>
        <dbReference type="ChEBI" id="CHEBI:17754"/>
    </ligand>
</feature>
<organism evidence="13 14">
    <name type="scientific">Cephaloticoccus primus</name>
    <dbReference type="NCBI Taxonomy" id="1548207"/>
    <lineage>
        <taxon>Bacteria</taxon>
        <taxon>Pseudomonadati</taxon>
        <taxon>Verrucomicrobiota</taxon>
        <taxon>Opitutia</taxon>
        <taxon>Opitutales</taxon>
        <taxon>Opitutaceae</taxon>
        <taxon>Cephaloticoccus</taxon>
    </lineage>
</organism>
<dbReference type="PIRSF" id="PIRSF000538">
    <property type="entry name" value="GlpK"/>
    <property type="match status" value="1"/>
</dbReference>
<feature type="binding site" evidence="9">
    <location>
        <position position="109"/>
    </location>
    <ligand>
        <name>sn-glycerol 3-phosphate</name>
        <dbReference type="ChEBI" id="CHEBI:57597"/>
    </ligand>
</feature>
<dbReference type="SUPFAM" id="SSF53067">
    <property type="entry name" value="Actin-like ATPase domain"/>
    <property type="match status" value="2"/>
</dbReference>
<dbReference type="InterPro" id="IPR005999">
    <property type="entry name" value="Glycerol_kin"/>
</dbReference>
<dbReference type="Pfam" id="PF00370">
    <property type="entry name" value="FGGY_N"/>
    <property type="match status" value="1"/>
</dbReference>
<keyword evidence="7 9" id="KW-0067">ATP-binding</keyword>
<feature type="binding site" evidence="9">
    <location>
        <position position="459"/>
    </location>
    <ligand>
        <name>ATP</name>
        <dbReference type="ChEBI" id="CHEBI:30616"/>
    </ligand>
</feature>
<gene>
    <name evidence="9 13" type="primary">glpK</name>
    <name evidence="13" type="ORF">AXK11_01015</name>
</gene>
<evidence type="ECO:0000256" key="6">
    <source>
        <dbReference type="ARBA" id="ARBA00022798"/>
    </source>
</evidence>
<feature type="domain" description="Carbohydrate kinase FGGY C-terminal" evidence="12">
    <location>
        <begin position="310"/>
        <end position="498"/>
    </location>
</feature>
<evidence type="ECO:0000256" key="5">
    <source>
        <dbReference type="ARBA" id="ARBA00022777"/>
    </source>
</evidence>
<comment type="caution">
    <text evidence="9">Lacks conserved residue(s) required for the propagation of feature annotation.</text>
</comment>
<feature type="binding site" evidence="9">
    <location>
        <position position="358"/>
    </location>
    <ligand>
        <name>ATP</name>
        <dbReference type="ChEBI" id="CHEBI:30616"/>
    </ligand>
</feature>
<dbReference type="GO" id="GO:0019563">
    <property type="term" value="P:glycerol catabolic process"/>
    <property type="evidence" value="ECO:0007669"/>
    <property type="project" value="UniProtKB-UniRule"/>
</dbReference>
<feature type="binding site" evidence="9">
    <location>
        <position position="15"/>
    </location>
    <ligand>
        <name>ATP</name>
        <dbReference type="ChEBI" id="CHEBI:30616"/>
    </ligand>
</feature>
<sequence>MSDSLILALDQGTTSSRAILFDRCGAIRHMAQRDFRQIFPQPGWVEHDPRDIWESQLAAARAVIAEAADAPTPAAARAATSGELARATGKGLTAEAPKIAAVGITNQRETTLVWDRRTGEPIYNAIVWQDRRTAEYCDALRAAGHAAMIREKTGLVLDAYFSATKLRWILDSVPGARARAEAGELCFGTVDTWLLWKLTEPQHPSAGAAVLSVEARKHGAPAAATRFITDVSNASRTLLFNIHTLDWDEELLALFSIPRACLPGLRGNSEVYGHTAAGLFPGPPIPIAGMAGDQHAALFGQMCLRPGMMKNTYGTGCFLMMNTGGVPVTSRNQLLTTVAWRLGSEVTYALEGSVFVAGAAIQWLRDGLRLIESAPEVNALAASVEDSGGVVFVPALTGLGAPHWDGHARGTLLGLTRGTSAAHIARATLEGIACQVCDIVRAMQADAGTVCAELRVDGGASASDLLMQIQSDLLGLKILRPQTRETTAFGAAYLAGLAVGHWSSVSEIQTQWHIDREFSPQLPREAAARLTQTWARAVDRAKAWAAGA</sequence>
<evidence type="ECO:0000256" key="7">
    <source>
        <dbReference type="ARBA" id="ARBA00022840"/>
    </source>
</evidence>
<feature type="binding site" evidence="9">
    <location>
        <position position="160"/>
    </location>
    <ligand>
        <name>sn-glycerol 3-phosphate</name>
        <dbReference type="ChEBI" id="CHEBI:57597"/>
    </ligand>
</feature>
<proteinExistence type="inferred from homology"/>
<dbReference type="GO" id="GO:0005524">
    <property type="term" value="F:ATP binding"/>
    <property type="evidence" value="ECO:0007669"/>
    <property type="project" value="UniProtKB-UniRule"/>
</dbReference>
<feature type="domain" description="Carbohydrate kinase FGGY N-terminal" evidence="11">
    <location>
        <begin position="6"/>
        <end position="300"/>
    </location>
</feature>
<dbReference type="STRING" id="1548207.AXK11_01015"/>
<feature type="binding site" evidence="9">
    <location>
        <position position="362"/>
    </location>
    <ligand>
        <name>ATP</name>
        <dbReference type="ChEBI" id="CHEBI:30616"/>
    </ligand>
</feature>
<dbReference type="Proteomes" id="UP000070058">
    <property type="component" value="Unassembled WGS sequence"/>
</dbReference>